<dbReference type="OrthoDB" id="5305418at2759"/>
<dbReference type="InterPro" id="IPR035186">
    <property type="entry name" value="DUF5308"/>
</dbReference>
<evidence type="ECO:0000313" key="2">
    <source>
        <dbReference type="EMBL" id="ORY57282.1"/>
    </source>
</evidence>
<evidence type="ECO:0000313" key="3">
    <source>
        <dbReference type="Proteomes" id="UP000193689"/>
    </source>
</evidence>
<dbReference type="EMBL" id="MCFJ01000020">
    <property type="protein sequence ID" value="ORY57282.1"/>
    <property type="molecule type" value="Genomic_DNA"/>
</dbReference>
<dbReference type="STRING" id="1141098.A0A1Y2DDC3"/>
<dbReference type="Pfam" id="PF17233">
    <property type="entry name" value="DUF5308"/>
    <property type="match status" value="1"/>
</dbReference>
<reference evidence="2 3" key="1">
    <citation type="submission" date="2016-07" db="EMBL/GenBank/DDBJ databases">
        <title>Pervasive Adenine N6-methylation of Active Genes in Fungi.</title>
        <authorList>
            <consortium name="DOE Joint Genome Institute"/>
            <person name="Mondo S.J."/>
            <person name="Dannebaum R.O."/>
            <person name="Kuo R.C."/>
            <person name="Labutti K."/>
            <person name="Haridas S."/>
            <person name="Kuo A."/>
            <person name="Salamov A."/>
            <person name="Ahrendt S.R."/>
            <person name="Lipzen A."/>
            <person name="Sullivan W."/>
            <person name="Andreopoulos W.B."/>
            <person name="Clum A."/>
            <person name="Lindquist E."/>
            <person name="Daum C."/>
            <person name="Ramamoorthy G.K."/>
            <person name="Gryganskyi A."/>
            <person name="Culley D."/>
            <person name="Magnuson J.K."/>
            <person name="James T.Y."/>
            <person name="O'Malley M.A."/>
            <person name="Stajich J.E."/>
            <person name="Spatafora J.W."/>
            <person name="Visel A."/>
            <person name="Grigoriev I.V."/>
        </authorList>
    </citation>
    <scope>NUCLEOTIDE SEQUENCE [LARGE SCALE GENOMIC DNA]</scope>
    <source>
        <strain evidence="2 3">CBS 129021</strain>
    </source>
</reference>
<feature type="region of interest" description="Disordered" evidence="1">
    <location>
        <begin position="167"/>
        <end position="186"/>
    </location>
</feature>
<feature type="compositionally biased region" description="Basic and acidic residues" evidence="1">
    <location>
        <begin position="177"/>
        <end position="186"/>
    </location>
</feature>
<dbReference type="InParanoid" id="A0A1Y2DDC3"/>
<dbReference type="AlphaFoldDB" id="A0A1Y2DDC3"/>
<protein>
    <submittedName>
        <fullName evidence="2">Uncharacterized protein</fullName>
    </submittedName>
</protein>
<gene>
    <name evidence="2" type="ORF">BCR38DRAFT_110867</name>
</gene>
<proteinExistence type="predicted"/>
<keyword evidence="3" id="KW-1185">Reference proteome</keyword>
<evidence type="ECO:0000256" key="1">
    <source>
        <dbReference type="SAM" id="MobiDB-lite"/>
    </source>
</evidence>
<dbReference type="Proteomes" id="UP000193689">
    <property type="component" value="Unassembled WGS sequence"/>
</dbReference>
<dbReference type="GeneID" id="63769588"/>
<accession>A0A1Y2DDC3</accession>
<organism evidence="2 3">
    <name type="scientific">Pseudomassariella vexata</name>
    <dbReference type="NCBI Taxonomy" id="1141098"/>
    <lineage>
        <taxon>Eukaryota</taxon>
        <taxon>Fungi</taxon>
        <taxon>Dikarya</taxon>
        <taxon>Ascomycota</taxon>
        <taxon>Pezizomycotina</taxon>
        <taxon>Sordariomycetes</taxon>
        <taxon>Xylariomycetidae</taxon>
        <taxon>Amphisphaeriales</taxon>
        <taxon>Pseudomassariaceae</taxon>
        <taxon>Pseudomassariella</taxon>
    </lineage>
</organism>
<sequence>MANLPSQHPNLSVHLTDRALTPLITSSRSSHKLQSLSSLSHTALVAHESALRLGLGNPQRIMVEYASNGPVLLHSFLIPTSPCQLLANGQGDLATEKGIQGQTAGEDEPTLRGEASTSTTPRQQDEPGAIEGNSNAPPMLLSTVLAPTAEHTLESRRAAARLERVGREVQAKWAEASQRDEFTAGD</sequence>
<feature type="region of interest" description="Disordered" evidence="1">
    <location>
        <begin position="99"/>
        <end position="148"/>
    </location>
</feature>
<dbReference type="RefSeq" id="XP_040710634.1">
    <property type="nucleotide sequence ID" value="XM_040853376.1"/>
</dbReference>
<comment type="caution">
    <text evidence="2">The sequence shown here is derived from an EMBL/GenBank/DDBJ whole genome shotgun (WGS) entry which is preliminary data.</text>
</comment>
<name>A0A1Y2DDC3_9PEZI</name>